<evidence type="ECO:0000256" key="1">
    <source>
        <dbReference type="SAM" id="Coils"/>
    </source>
</evidence>
<feature type="coiled-coil region" evidence="1">
    <location>
        <begin position="60"/>
        <end position="106"/>
    </location>
</feature>
<gene>
    <name evidence="2" type="ORF">BCR33DRAFT_816566</name>
</gene>
<name>A0A1Y2CCL4_9FUNG</name>
<protein>
    <submittedName>
        <fullName evidence="2">Uncharacterized protein</fullName>
    </submittedName>
</protein>
<dbReference type="OrthoDB" id="273556at2759"/>
<reference evidence="2 3" key="1">
    <citation type="submission" date="2016-07" db="EMBL/GenBank/DDBJ databases">
        <title>Pervasive Adenine N6-methylation of Active Genes in Fungi.</title>
        <authorList>
            <consortium name="DOE Joint Genome Institute"/>
            <person name="Mondo S.J."/>
            <person name="Dannebaum R.O."/>
            <person name="Kuo R.C."/>
            <person name="Labutti K."/>
            <person name="Haridas S."/>
            <person name="Kuo A."/>
            <person name="Salamov A."/>
            <person name="Ahrendt S.R."/>
            <person name="Lipzen A."/>
            <person name="Sullivan W."/>
            <person name="Andreopoulos W.B."/>
            <person name="Clum A."/>
            <person name="Lindquist E."/>
            <person name="Daum C."/>
            <person name="Ramamoorthy G.K."/>
            <person name="Gryganskyi A."/>
            <person name="Culley D."/>
            <person name="Magnuson J.K."/>
            <person name="James T.Y."/>
            <person name="O'Malley M.A."/>
            <person name="Stajich J.E."/>
            <person name="Spatafora J.W."/>
            <person name="Visel A."/>
            <person name="Grigoriev I.V."/>
        </authorList>
    </citation>
    <scope>NUCLEOTIDE SEQUENCE [LARGE SCALE GENOMIC DNA]</scope>
    <source>
        <strain evidence="2 3">JEL800</strain>
    </source>
</reference>
<evidence type="ECO:0000313" key="2">
    <source>
        <dbReference type="EMBL" id="ORY44778.1"/>
    </source>
</evidence>
<dbReference type="PANTHER" id="PTHR24007:SF7">
    <property type="entry name" value="BRCA1-ASSOCIATED PROTEIN"/>
    <property type="match status" value="1"/>
</dbReference>
<evidence type="ECO:0000313" key="3">
    <source>
        <dbReference type="Proteomes" id="UP000193642"/>
    </source>
</evidence>
<dbReference type="Proteomes" id="UP000193642">
    <property type="component" value="Unassembled WGS sequence"/>
</dbReference>
<comment type="caution">
    <text evidence="2">The sequence shown here is derived from an EMBL/GenBank/DDBJ whole genome shotgun (WGS) entry which is preliminary data.</text>
</comment>
<keyword evidence="3" id="KW-1185">Reference proteome</keyword>
<dbReference type="GO" id="GO:0007265">
    <property type="term" value="P:Ras protein signal transduction"/>
    <property type="evidence" value="ECO:0007669"/>
    <property type="project" value="TreeGrafter"/>
</dbReference>
<sequence>MSYSHIHCGSKVMKGKGKKVFDDWGDEQDDDDIGLEYSVLLSSQLESQRCWYEEKMNGLVVEASEKVEEIVQELRRVEEAKRCAEAERDEAILAALEEKKSFAKEKERTDRKWEKLLERLTLLEKTVGEERQMNKILRQNQDSFEKALN</sequence>
<proteinExistence type="predicted"/>
<dbReference type="GO" id="GO:0061630">
    <property type="term" value="F:ubiquitin protein ligase activity"/>
    <property type="evidence" value="ECO:0007669"/>
    <property type="project" value="TreeGrafter"/>
</dbReference>
<dbReference type="PANTHER" id="PTHR24007">
    <property type="entry name" value="BRCA1-ASSOCIATED PROTEIN"/>
    <property type="match status" value="1"/>
</dbReference>
<keyword evidence="1" id="KW-0175">Coiled coil</keyword>
<dbReference type="AlphaFoldDB" id="A0A1Y2CCL4"/>
<dbReference type="STRING" id="329046.A0A1Y2CCL4"/>
<accession>A0A1Y2CCL4</accession>
<dbReference type="EMBL" id="MCGO01000021">
    <property type="protein sequence ID" value="ORY44778.1"/>
    <property type="molecule type" value="Genomic_DNA"/>
</dbReference>
<organism evidence="2 3">
    <name type="scientific">Rhizoclosmatium globosum</name>
    <dbReference type="NCBI Taxonomy" id="329046"/>
    <lineage>
        <taxon>Eukaryota</taxon>
        <taxon>Fungi</taxon>
        <taxon>Fungi incertae sedis</taxon>
        <taxon>Chytridiomycota</taxon>
        <taxon>Chytridiomycota incertae sedis</taxon>
        <taxon>Chytridiomycetes</taxon>
        <taxon>Chytridiales</taxon>
        <taxon>Chytriomycetaceae</taxon>
        <taxon>Rhizoclosmatium</taxon>
    </lineage>
</organism>
<dbReference type="GO" id="GO:0005737">
    <property type="term" value="C:cytoplasm"/>
    <property type="evidence" value="ECO:0007669"/>
    <property type="project" value="TreeGrafter"/>
</dbReference>
<dbReference type="GO" id="GO:0016567">
    <property type="term" value="P:protein ubiquitination"/>
    <property type="evidence" value="ECO:0007669"/>
    <property type="project" value="TreeGrafter"/>
</dbReference>